<proteinExistence type="predicted"/>
<sequence length="102" mass="11613">MPVGEMRRCGEPAYHEQGVDRPGDPIQRQWCQGGDSVARRHRPGVHRRDLQPVAPVIADDQTRQREHVGRAGEVEVLEALENHCHHPSLHAFMLLAAESWRQ</sequence>
<evidence type="ECO:0000256" key="1">
    <source>
        <dbReference type="SAM" id="MobiDB-lite"/>
    </source>
</evidence>
<dbReference type="EMBL" id="JAZGQL010000007">
    <property type="protein sequence ID" value="MEE6307423.1"/>
    <property type="molecule type" value="Genomic_DNA"/>
</dbReference>
<accession>A0ABU7SBV6</accession>
<gene>
    <name evidence="2" type="ORF">V1634_11365</name>
</gene>
<comment type="caution">
    <text evidence="2">The sequence shown here is derived from an EMBL/GenBank/DDBJ whole genome shotgun (WGS) entry which is preliminary data.</text>
</comment>
<protein>
    <submittedName>
        <fullName evidence="2">Uncharacterized protein</fullName>
    </submittedName>
</protein>
<dbReference type="Proteomes" id="UP001339911">
    <property type="component" value="Unassembled WGS sequence"/>
</dbReference>
<feature type="region of interest" description="Disordered" evidence="1">
    <location>
        <begin position="1"/>
        <end position="49"/>
    </location>
</feature>
<reference evidence="2 3" key="1">
    <citation type="submission" date="2024-01" db="EMBL/GenBank/DDBJ databases">
        <title>Genome insights into Plantactinospora veratri sp. nov.</title>
        <authorList>
            <person name="Wang L."/>
        </authorList>
    </citation>
    <scope>NUCLEOTIDE SEQUENCE [LARGE SCALE GENOMIC DNA]</scope>
    <source>
        <strain evidence="2 3">NEAU-FHS4</strain>
    </source>
</reference>
<feature type="compositionally biased region" description="Basic and acidic residues" evidence="1">
    <location>
        <begin position="1"/>
        <end position="23"/>
    </location>
</feature>
<evidence type="ECO:0000313" key="2">
    <source>
        <dbReference type="EMBL" id="MEE6307423.1"/>
    </source>
</evidence>
<keyword evidence="3" id="KW-1185">Reference proteome</keyword>
<name>A0ABU7SBV6_9ACTN</name>
<evidence type="ECO:0000313" key="3">
    <source>
        <dbReference type="Proteomes" id="UP001339911"/>
    </source>
</evidence>
<organism evidence="2 3">
    <name type="scientific">Plantactinospora veratri</name>
    <dbReference type="NCBI Taxonomy" id="1436122"/>
    <lineage>
        <taxon>Bacteria</taxon>
        <taxon>Bacillati</taxon>
        <taxon>Actinomycetota</taxon>
        <taxon>Actinomycetes</taxon>
        <taxon>Micromonosporales</taxon>
        <taxon>Micromonosporaceae</taxon>
        <taxon>Plantactinospora</taxon>
    </lineage>
</organism>